<sequence>MVSGFSWQRQWKGGNTTEALLLSFYTFCTYVAWIVFRRQHFTEIEEEIGRLFRSDMFNIPRRKREDEESGGEKKRMTFVQFRRMMAKRPAMKKAINMRSPVMSTLLPSLREKAQNISEKKYRQVGMKFPARMQEHKENLDSVHMPMDWVALKGDRQSEEDHVQRHRDEKVCPVTEEGKSHGCARGKVCEGEGVRGEAEEERAAKVSQASTCPTRE</sequence>
<comment type="caution">
    <text evidence="3">The sequence shown here is derived from an EMBL/GenBank/DDBJ whole genome shotgun (WGS) entry which is preliminary data.</text>
</comment>
<feature type="compositionally biased region" description="Basic and acidic residues" evidence="1">
    <location>
        <begin position="186"/>
        <end position="203"/>
    </location>
</feature>
<dbReference type="Proteomes" id="UP001159641">
    <property type="component" value="Unassembled WGS sequence"/>
</dbReference>
<organism evidence="3 4">
    <name type="scientific">Eschrichtius robustus</name>
    <name type="common">California gray whale</name>
    <name type="synonym">Eschrichtius gibbosus</name>
    <dbReference type="NCBI Taxonomy" id="9764"/>
    <lineage>
        <taxon>Eukaryota</taxon>
        <taxon>Metazoa</taxon>
        <taxon>Chordata</taxon>
        <taxon>Craniata</taxon>
        <taxon>Vertebrata</taxon>
        <taxon>Euteleostomi</taxon>
        <taxon>Mammalia</taxon>
        <taxon>Eutheria</taxon>
        <taxon>Laurasiatheria</taxon>
        <taxon>Artiodactyla</taxon>
        <taxon>Whippomorpha</taxon>
        <taxon>Cetacea</taxon>
        <taxon>Mysticeti</taxon>
        <taxon>Eschrichtiidae</taxon>
        <taxon>Eschrichtius</taxon>
    </lineage>
</organism>
<evidence type="ECO:0008006" key="5">
    <source>
        <dbReference type="Google" id="ProtNLM"/>
    </source>
</evidence>
<feature type="compositionally biased region" description="Basic and acidic residues" evidence="1">
    <location>
        <begin position="154"/>
        <end position="179"/>
    </location>
</feature>
<keyword evidence="2" id="KW-0812">Transmembrane</keyword>
<protein>
    <recommendedName>
        <fullName evidence="5">Protein phosphatase 1 regulatory subunit 36</fullName>
    </recommendedName>
</protein>
<evidence type="ECO:0000313" key="4">
    <source>
        <dbReference type="Proteomes" id="UP001159641"/>
    </source>
</evidence>
<feature type="compositionally biased region" description="Polar residues" evidence="1">
    <location>
        <begin position="206"/>
        <end position="215"/>
    </location>
</feature>
<keyword evidence="4" id="KW-1185">Reference proteome</keyword>
<dbReference type="PANTHER" id="PTHR21055:SF3">
    <property type="entry name" value="PROTEIN PHOSPHATASE 1 REGULATORY SUBUNIT 36"/>
    <property type="match status" value="1"/>
</dbReference>
<dbReference type="InterPro" id="IPR026142">
    <property type="entry name" value="Pro_pase_1_reg_su_36"/>
</dbReference>
<feature type="transmembrane region" description="Helical" evidence="2">
    <location>
        <begin position="20"/>
        <end position="36"/>
    </location>
</feature>
<keyword evidence="2" id="KW-0472">Membrane</keyword>
<keyword evidence="2" id="KW-1133">Transmembrane helix</keyword>
<dbReference type="GO" id="GO:0019902">
    <property type="term" value="F:phosphatase binding"/>
    <property type="evidence" value="ECO:0007669"/>
    <property type="project" value="InterPro"/>
</dbReference>
<feature type="region of interest" description="Disordered" evidence="1">
    <location>
        <begin position="154"/>
        <end position="215"/>
    </location>
</feature>
<reference evidence="3 4" key="1">
    <citation type="submission" date="2022-11" db="EMBL/GenBank/DDBJ databases">
        <title>Whole genome sequence of Eschrichtius robustus ER-17-0199.</title>
        <authorList>
            <person name="Bruniche-Olsen A."/>
            <person name="Black A.N."/>
            <person name="Fields C.J."/>
            <person name="Walden K."/>
            <person name="Dewoody J.A."/>
        </authorList>
    </citation>
    <scope>NUCLEOTIDE SEQUENCE [LARGE SCALE GENOMIC DNA]</scope>
    <source>
        <strain evidence="3">ER-17-0199</strain>
        <tissue evidence="3">Blubber</tissue>
    </source>
</reference>
<evidence type="ECO:0000256" key="1">
    <source>
        <dbReference type="SAM" id="MobiDB-lite"/>
    </source>
</evidence>
<name>A0AB34H7S8_ESCRO</name>
<dbReference type="Pfam" id="PF14895">
    <property type="entry name" value="PPPI_inhib"/>
    <property type="match status" value="1"/>
</dbReference>
<evidence type="ECO:0000313" key="3">
    <source>
        <dbReference type="EMBL" id="KAJ8788298.1"/>
    </source>
</evidence>
<gene>
    <name evidence="3" type="ORF">J1605_000354</name>
</gene>
<dbReference type="PANTHER" id="PTHR21055">
    <property type="entry name" value="PROTEIN PHOSPHATASE 1 REGULATORY SUBUNIT 36"/>
    <property type="match status" value="1"/>
</dbReference>
<proteinExistence type="predicted"/>
<dbReference type="EMBL" id="JAIQCJ010001624">
    <property type="protein sequence ID" value="KAJ8788298.1"/>
    <property type="molecule type" value="Genomic_DNA"/>
</dbReference>
<dbReference type="AlphaFoldDB" id="A0AB34H7S8"/>
<accession>A0AB34H7S8</accession>
<evidence type="ECO:0000256" key="2">
    <source>
        <dbReference type="SAM" id="Phobius"/>
    </source>
</evidence>